<dbReference type="Pfam" id="PF12686">
    <property type="entry name" value="DUF3800"/>
    <property type="match status" value="1"/>
</dbReference>
<dbReference type="InterPro" id="IPR024524">
    <property type="entry name" value="DUF3800"/>
</dbReference>
<dbReference type="Proteomes" id="UP000594681">
    <property type="component" value="Chromosome"/>
</dbReference>
<reference evidence="1 2" key="1">
    <citation type="submission" date="2020-11" db="EMBL/GenBank/DDBJ databases">
        <title>Corynebacterium sp. ZJ-599.</title>
        <authorList>
            <person name="Zhou J."/>
        </authorList>
    </citation>
    <scope>NUCLEOTIDE SEQUENCE [LARGE SCALE GENOMIC DNA]</scope>
    <source>
        <strain evidence="1 2">ZJ-599</strain>
    </source>
</reference>
<dbReference type="RefSeq" id="WP_165009532.1">
    <property type="nucleotide sequence ID" value="NZ_CP064954.1"/>
</dbReference>
<name>A0A7T0KDB5_9CORY</name>
<dbReference type="EMBL" id="CP064954">
    <property type="protein sequence ID" value="QPK78681.1"/>
    <property type="molecule type" value="Genomic_DNA"/>
</dbReference>
<dbReference type="KEGG" id="cliz:G7Y31_09025"/>
<accession>A0A7T0KDB5</accession>
<proteinExistence type="predicted"/>
<gene>
    <name evidence="1" type="ORF">G7Y31_09025</name>
</gene>
<keyword evidence="2" id="KW-1185">Reference proteome</keyword>
<protein>
    <submittedName>
        <fullName evidence="1">DUF3800 domain-containing protein</fullName>
    </submittedName>
</protein>
<evidence type="ECO:0000313" key="2">
    <source>
        <dbReference type="Proteomes" id="UP000594681"/>
    </source>
</evidence>
<sequence>MYIGYFDEFGHNGAYISRADRRFKTHPVFGIGGFIIPADNIRQLSGAFRRIKEQGLKEEIEAKVISKGEPVEHWEKKGAALLTTQNVKKYREVRNMINRVLNILERLNAQVIFYGQEKPRGTNDETGEDERSRYDHAMNELIKRVNWSLPDDQHHLMILDKQGPTERLEVFVSSAKFMFSHQDADKLLEPPLEVESHLYQTVQCADWVCALIGRISSYKYDPEFKEFEWAIKYFGDRLARASSPCRFRVFGRGSLHRW</sequence>
<organism evidence="1 2">
    <name type="scientific">Corynebacterium lizhenjunii</name>
    <dbReference type="NCBI Taxonomy" id="2709394"/>
    <lineage>
        <taxon>Bacteria</taxon>
        <taxon>Bacillati</taxon>
        <taxon>Actinomycetota</taxon>
        <taxon>Actinomycetes</taxon>
        <taxon>Mycobacteriales</taxon>
        <taxon>Corynebacteriaceae</taxon>
        <taxon>Corynebacterium</taxon>
    </lineage>
</organism>
<dbReference type="AlphaFoldDB" id="A0A7T0KDB5"/>
<evidence type="ECO:0000313" key="1">
    <source>
        <dbReference type="EMBL" id="QPK78681.1"/>
    </source>
</evidence>